<reference evidence="1" key="1">
    <citation type="submission" date="2017-10" db="EMBL/GenBank/DDBJ databases">
        <title>Genome sequence of cellulolytic Lachnospiraceae bacterium XHS1971 isolated from hotspring sediment.</title>
        <authorList>
            <person name="Vasudevan G."/>
            <person name="Joshi A.J."/>
            <person name="Hivarkar S."/>
            <person name="Lanjekar V.B."/>
            <person name="Dhakephalkar P.K."/>
            <person name="Dagar S."/>
        </authorList>
    </citation>
    <scope>NUCLEOTIDE SEQUENCE</scope>
    <source>
        <strain evidence="1">XHS1971</strain>
    </source>
</reference>
<dbReference type="EMBL" id="PEDL01000003">
    <property type="protein sequence ID" value="PHV71380.1"/>
    <property type="molecule type" value="Genomic_DNA"/>
</dbReference>
<organism evidence="1 2">
    <name type="scientific">Sporanaerobium hydrogeniformans</name>
    <dbReference type="NCBI Taxonomy" id="3072179"/>
    <lineage>
        <taxon>Bacteria</taxon>
        <taxon>Bacillati</taxon>
        <taxon>Bacillota</taxon>
        <taxon>Clostridia</taxon>
        <taxon>Lachnospirales</taxon>
        <taxon>Lachnospiraceae</taxon>
        <taxon>Sporanaerobium</taxon>
    </lineage>
</organism>
<sequence>MKKYGFEVVDSTDYGYELLALSFDGAMPRFTQKVKNSKIDSDELTIYYDMQCPFVYQNIEKLKVFCETEGISAIFNQVDTLEQAKELPCVFNNYSIFYKREFETVNQVDVAYIKRLLKKGDQ</sequence>
<name>A0AC61DER9_9FIRM</name>
<keyword evidence="2" id="KW-1185">Reference proteome</keyword>
<dbReference type="Proteomes" id="UP000224460">
    <property type="component" value="Unassembled WGS sequence"/>
</dbReference>
<evidence type="ECO:0000313" key="2">
    <source>
        <dbReference type="Proteomes" id="UP000224460"/>
    </source>
</evidence>
<comment type="caution">
    <text evidence="1">The sequence shown here is derived from an EMBL/GenBank/DDBJ whole genome shotgun (WGS) entry which is preliminary data.</text>
</comment>
<proteinExistence type="predicted"/>
<protein>
    <submittedName>
        <fullName evidence="1">Uncharacterized protein</fullName>
    </submittedName>
</protein>
<accession>A0AC61DER9</accession>
<evidence type="ECO:0000313" key="1">
    <source>
        <dbReference type="EMBL" id="PHV71380.1"/>
    </source>
</evidence>
<gene>
    <name evidence="1" type="ORF">CS063_04845</name>
</gene>